<gene>
    <name evidence="2" type="ORF">GIB67_007135</name>
</gene>
<dbReference type="EMBL" id="JACGCM010001406">
    <property type="protein sequence ID" value="KAF6155698.1"/>
    <property type="molecule type" value="Genomic_DNA"/>
</dbReference>
<comment type="caution">
    <text evidence="2">The sequence shown here is derived from an EMBL/GenBank/DDBJ whole genome shotgun (WGS) entry which is preliminary data.</text>
</comment>
<feature type="compositionally biased region" description="Polar residues" evidence="1">
    <location>
        <begin position="50"/>
        <end position="66"/>
    </location>
</feature>
<dbReference type="OrthoDB" id="4062651at2759"/>
<feature type="region of interest" description="Disordered" evidence="1">
    <location>
        <begin position="29"/>
        <end position="78"/>
    </location>
</feature>
<sequence>MSEVVEVLKPLLDLKDMARSSYHFQAMQAERSGSMNGRNGLRTQAGFVTRNVQQPMRSLSVPNGSQARHHPSPKPTVK</sequence>
<feature type="compositionally biased region" description="Basic residues" evidence="1">
    <location>
        <begin position="67"/>
        <end position="78"/>
    </location>
</feature>
<evidence type="ECO:0000313" key="3">
    <source>
        <dbReference type="Proteomes" id="UP000541444"/>
    </source>
</evidence>
<dbReference type="AlphaFoldDB" id="A0A7J7MLU0"/>
<protein>
    <submittedName>
        <fullName evidence="2">Uncharacterized protein</fullName>
    </submittedName>
</protein>
<organism evidence="2 3">
    <name type="scientific">Kingdonia uniflora</name>
    <dbReference type="NCBI Taxonomy" id="39325"/>
    <lineage>
        <taxon>Eukaryota</taxon>
        <taxon>Viridiplantae</taxon>
        <taxon>Streptophyta</taxon>
        <taxon>Embryophyta</taxon>
        <taxon>Tracheophyta</taxon>
        <taxon>Spermatophyta</taxon>
        <taxon>Magnoliopsida</taxon>
        <taxon>Ranunculales</taxon>
        <taxon>Circaeasteraceae</taxon>
        <taxon>Kingdonia</taxon>
    </lineage>
</organism>
<dbReference type="Proteomes" id="UP000541444">
    <property type="component" value="Unassembled WGS sequence"/>
</dbReference>
<evidence type="ECO:0000313" key="2">
    <source>
        <dbReference type="EMBL" id="KAF6155698.1"/>
    </source>
</evidence>
<name>A0A7J7MLU0_9MAGN</name>
<accession>A0A7J7MLU0</accession>
<proteinExistence type="predicted"/>
<keyword evidence="3" id="KW-1185">Reference proteome</keyword>
<evidence type="ECO:0000256" key="1">
    <source>
        <dbReference type="SAM" id="MobiDB-lite"/>
    </source>
</evidence>
<reference evidence="2 3" key="1">
    <citation type="journal article" date="2020" name="IScience">
        <title>Genome Sequencing of the Endangered Kingdonia uniflora (Circaeasteraceae, Ranunculales) Reveals Potential Mechanisms of Evolutionary Specialization.</title>
        <authorList>
            <person name="Sun Y."/>
            <person name="Deng T."/>
            <person name="Zhang A."/>
            <person name="Moore M.J."/>
            <person name="Landis J.B."/>
            <person name="Lin N."/>
            <person name="Zhang H."/>
            <person name="Zhang X."/>
            <person name="Huang J."/>
            <person name="Zhang X."/>
            <person name="Sun H."/>
            <person name="Wang H."/>
        </authorList>
    </citation>
    <scope>NUCLEOTIDE SEQUENCE [LARGE SCALE GENOMIC DNA]</scope>
    <source>
        <strain evidence="2">TB1705</strain>
        <tissue evidence="2">Leaf</tissue>
    </source>
</reference>